<keyword evidence="7 10" id="KW-0067">ATP-binding</keyword>
<keyword evidence="5 10" id="KW-0547">Nucleotide-binding</keyword>
<protein>
    <submittedName>
        <fullName evidence="12">Receptor-like protein kinase</fullName>
    </submittedName>
</protein>
<dbReference type="FunFam" id="3.30.200.20:FF:000178">
    <property type="entry name" value="serine/threonine-protein kinase PBS1-like"/>
    <property type="match status" value="1"/>
</dbReference>
<evidence type="ECO:0000256" key="5">
    <source>
        <dbReference type="ARBA" id="ARBA00022741"/>
    </source>
</evidence>
<dbReference type="SUPFAM" id="SSF56112">
    <property type="entry name" value="Protein kinase-like (PK-like)"/>
    <property type="match status" value="1"/>
</dbReference>
<keyword evidence="2" id="KW-0597">Phosphoprotein</keyword>
<dbReference type="AlphaFoldDB" id="A0AAQ3KC75"/>
<dbReference type="Proteomes" id="UP001327560">
    <property type="component" value="Chromosome 4"/>
</dbReference>
<accession>A0AAQ3KC75</accession>
<dbReference type="InterPro" id="IPR011009">
    <property type="entry name" value="Kinase-like_dom_sf"/>
</dbReference>
<keyword evidence="9" id="KW-0472">Membrane</keyword>
<comment type="subcellular location">
    <subcellularLocation>
        <location evidence="1">Membrane</location>
        <topology evidence="1">Single-pass membrane protein</topology>
    </subcellularLocation>
</comment>
<dbReference type="SMART" id="SM00219">
    <property type="entry name" value="TyrKc"/>
    <property type="match status" value="1"/>
</dbReference>
<keyword evidence="4" id="KW-0812">Transmembrane</keyword>
<organism evidence="12 13">
    <name type="scientific">Canna indica</name>
    <name type="common">Indian-shot</name>
    <dbReference type="NCBI Taxonomy" id="4628"/>
    <lineage>
        <taxon>Eukaryota</taxon>
        <taxon>Viridiplantae</taxon>
        <taxon>Streptophyta</taxon>
        <taxon>Embryophyta</taxon>
        <taxon>Tracheophyta</taxon>
        <taxon>Spermatophyta</taxon>
        <taxon>Magnoliopsida</taxon>
        <taxon>Liliopsida</taxon>
        <taxon>Zingiberales</taxon>
        <taxon>Cannaceae</taxon>
        <taxon>Canna</taxon>
    </lineage>
</organism>
<keyword evidence="6 12" id="KW-0418">Kinase</keyword>
<evidence type="ECO:0000259" key="11">
    <source>
        <dbReference type="PROSITE" id="PS50011"/>
    </source>
</evidence>
<dbReference type="InterPro" id="IPR017441">
    <property type="entry name" value="Protein_kinase_ATP_BS"/>
</dbReference>
<dbReference type="PANTHER" id="PTHR47984">
    <property type="entry name" value="OS01G0323000 PROTEIN"/>
    <property type="match status" value="1"/>
</dbReference>
<dbReference type="InterPro" id="IPR052232">
    <property type="entry name" value="RLK_Ser/Thr-Kinase"/>
</dbReference>
<keyword evidence="13" id="KW-1185">Reference proteome</keyword>
<dbReference type="EMBL" id="CP136893">
    <property type="protein sequence ID" value="WOL04835.1"/>
    <property type="molecule type" value="Genomic_DNA"/>
</dbReference>
<dbReference type="PROSITE" id="PS50011">
    <property type="entry name" value="PROTEIN_KINASE_DOM"/>
    <property type="match status" value="1"/>
</dbReference>
<dbReference type="GO" id="GO:0005524">
    <property type="term" value="F:ATP binding"/>
    <property type="evidence" value="ECO:0007669"/>
    <property type="project" value="UniProtKB-UniRule"/>
</dbReference>
<evidence type="ECO:0000313" key="12">
    <source>
        <dbReference type="EMBL" id="WOL04835.1"/>
    </source>
</evidence>
<evidence type="ECO:0000313" key="13">
    <source>
        <dbReference type="Proteomes" id="UP001327560"/>
    </source>
</evidence>
<evidence type="ECO:0000256" key="9">
    <source>
        <dbReference type="ARBA" id="ARBA00023136"/>
    </source>
</evidence>
<evidence type="ECO:0000256" key="4">
    <source>
        <dbReference type="ARBA" id="ARBA00022692"/>
    </source>
</evidence>
<dbReference type="PROSITE" id="PS00107">
    <property type="entry name" value="PROTEIN_KINASE_ATP"/>
    <property type="match status" value="1"/>
</dbReference>
<reference evidence="12 13" key="1">
    <citation type="submission" date="2023-10" db="EMBL/GenBank/DDBJ databases">
        <title>Chromosome-scale genome assembly provides insights into flower coloration mechanisms of Canna indica.</title>
        <authorList>
            <person name="Li C."/>
        </authorList>
    </citation>
    <scope>NUCLEOTIDE SEQUENCE [LARGE SCALE GENOMIC DNA]</scope>
    <source>
        <tissue evidence="12">Flower</tissue>
    </source>
</reference>
<keyword evidence="8" id="KW-1133">Transmembrane helix</keyword>
<dbReference type="InterPro" id="IPR020635">
    <property type="entry name" value="Tyr_kinase_cat_dom"/>
</dbReference>
<evidence type="ECO:0000256" key="8">
    <source>
        <dbReference type="ARBA" id="ARBA00022989"/>
    </source>
</evidence>
<dbReference type="InterPro" id="IPR000719">
    <property type="entry name" value="Prot_kinase_dom"/>
</dbReference>
<evidence type="ECO:0000256" key="1">
    <source>
        <dbReference type="ARBA" id="ARBA00004167"/>
    </source>
</evidence>
<dbReference type="InterPro" id="IPR001245">
    <property type="entry name" value="Ser-Thr/Tyr_kinase_cat_dom"/>
</dbReference>
<name>A0AAQ3KC75_9LILI</name>
<dbReference type="Gene3D" id="3.30.200.20">
    <property type="entry name" value="Phosphorylase Kinase, domain 1"/>
    <property type="match status" value="1"/>
</dbReference>
<feature type="domain" description="Protein kinase" evidence="11">
    <location>
        <begin position="51"/>
        <end position="184"/>
    </location>
</feature>
<dbReference type="GO" id="GO:0004713">
    <property type="term" value="F:protein tyrosine kinase activity"/>
    <property type="evidence" value="ECO:0007669"/>
    <property type="project" value="InterPro"/>
</dbReference>
<gene>
    <name evidence="12" type="ORF">Cni_G13557</name>
</gene>
<dbReference type="PANTHER" id="PTHR47984:SF14">
    <property type="entry name" value="OS01G0323000 PROTEIN"/>
    <property type="match status" value="1"/>
</dbReference>
<evidence type="ECO:0000256" key="3">
    <source>
        <dbReference type="ARBA" id="ARBA00022679"/>
    </source>
</evidence>
<feature type="binding site" evidence="10">
    <location>
        <position position="79"/>
    </location>
    <ligand>
        <name>ATP</name>
        <dbReference type="ChEBI" id="CHEBI:30616"/>
    </ligand>
</feature>
<sequence length="184" mass="20730">MNISYRRSSCRGRRRPPSSWSALLSVVSKPRGSKKEAVAMGWDLEIATNWFSKDNILGEGGYGVVYHGQLINGTQVAIKRLLNNLFCATIDSKGQAKKEFRVEVEAIGHVRHKNFVQLLGYCVEGTQRMLVYEYVNNGNLEQWLHGAMEQKGSLTWDARIQLTITGRDPVDYGRPPDEVQSIVC</sequence>
<proteinExistence type="predicted"/>
<keyword evidence="12" id="KW-0675">Receptor</keyword>
<evidence type="ECO:0000256" key="2">
    <source>
        <dbReference type="ARBA" id="ARBA00022553"/>
    </source>
</evidence>
<evidence type="ECO:0000256" key="10">
    <source>
        <dbReference type="PROSITE-ProRule" id="PRU10141"/>
    </source>
</evidence>
<dbReference type="Pfam" id="PF07714">
    <property type="entry name" value="PK_Tyr_Ser-Thr"/>
    <property type="match status" value="1"/>
</dbReference>
<evidence type="ECO:0000256" key="6">
    <source>
        <dbReference type="ARBA" id="ARBA00022777"/>
    </source>
</evidence>
<keyword evidence="3" id="KW-0808">Transferase</keyword>
<dbReference type="GO" id="GO:0016020">
    <property type="term" value="C:membrane"/>
    <property type="evidence" value="ECO:0007669"/>
    <property type="project" value="UniProtKB-SubCell"/>
</dbReference>
<evidence type="ECO:0000256" key="7">
    <source>
        <dbReference type="ARBA" id="ARBA00022840"/>
    </source>
</evidence>